<sequence>MAQNEKILAGVLEIFRHNPQKQFRVDQIERMARRDRLGNFTELIKALSYLEHEKKIITDGKGQYQLAQENTVVEGVFRANDKGFGFVRLDDEDADDVFIQKDYTNYAVDGDRVRVKITAGGNPWNGKGPEGQVTEIIERGLESLVGEFHPLTDEQVKLSHFIGYVLSNNKKLHNYRVYVSENGLIPQMGDMVKVSIKDYPDKNNPDSMTGAIIDVIGNKNDPGVDIMSIVAAHDVRTEWPEDAMKQANAIPDHVTEEDKKGRIDITDQPAVTIDGDDSKDFDDAVVLWKLPNGNYHLGVHIADVSHYVTENTPLNEEAFKRGNSTYLVDRVIPMLPFRLSNGICSLNEGVERLVLSCDMEITPEGERVNYKIYPSVMRSHGRMTYNKVNKTLAGEMDGLEDKYVKLRPMLEEMADLHNILYKKRHKRGAIDFEEPEAKIVVDEKGKPVDIVLHERGTAEKMIESFMLMANETVAEDYFRKHVPFLYRVHETPDAERIKNFFEFCSAFGLNIKADPNNVKPIDLQKVVSKTEGTPEEAVVQMMMLRSLKQAHYSEEDLGHFGLAAQYYTHFTSPIRRYSDLMVHRMIHEYADQGMGDDVQKHFASYLPDVAEQTSTQERVSIDTEREVNDLKMTEYMADQVGQHFEAVVSSVTSFGMFIQLPNTVEGLVHISNLDDDFYSFDEKTLTLTGRGTHKQYKIGMPIKVTLINANVEQHQLDFEVYDPNAPKHKHNDRGMNNKRRGNRGFRNDHGRRNGNFRENRNRNQRRGNSRRSK</sequence>
<dbReference type="Pfam" id="PF08206">
    <property type="entry name" value="OB_RNB"/>
    <property type="match status" value="1"/>
</dbReference>
<dbReference type="GO" id="GO:0006402">
    <property type="term" value="P:mRNA catabolic process"/>
    <property type="evidence" value="ECO:0007669"/>
    <property type="project" value="TreeGrafter"/>
</dbReference>
<accession>A0A0R1U613</accession>
<name>A0A0R1U613_9LACO</name>
<dbReference type="InterPro" id="IPR001900">
    <property type="entry name" value="RNase_II/R"/>
</dbReference>
<dbReference type="EMBL" id="AZFM01000046">
    <property type="protein sequence ID" value="KRL88647.1"/>
    <property type="molecule type" value="Genomic_DNA"/>
</dbReference>
<dbReference type="Pfam" id="PF00575">
    <property type="entry name" value="S1"/>
    <property type="match status" value="1"/>
</dbReference>
<dbReference type="PATRIC" id="fig|1423763.3.peg.1492"/>
<dbReference type="STRING" id="1423763.FC46_GL001470"/>
<keyword evidence="7 8" id="KW-0694">RNA-binding</keyword>
<dbReference type="PROSITE" id="PS01175">
    <property type="entry name" value="RIBONUCLEASE_II"/>
    <property type="match status" value="1"/>
</dbReference>
<evidence type="ECO:0000256" key="9">
    <source>
        <dbReference type="SAM" id="MobiDB-lite"/>
    </source>
</evidence>
<gene>
    <name evidence="8" type="primary">rnr</name>
    <name evidence="11" type="ORF">FC46_GL001470</name>
</gene>
<evidence type="ECO:0000256" key="7">
    <source>
        <dbReference type="ARBA" id="ARBA00022884"/>
    </source>
</evidence>
<dbReference type="InterPro" id="IPR040476">
    <property type="entry name" value="CSD2"/>
</dbReference>
<reference evidence="11 12" key="1">
    <citation type="journal article" date="2015" name="Genome Announc.">
        <title>Expanding the biotechnology potential of lactobacilli through comparative genomics of 213 strains and associated genera.</title>
        <authorList>
            <person name="Sun Z."/>
            <person name="Harris H.M."/>
            <person name="McCann A."/>
            <person name="Guo C."/>
            <person name="Argimon S."/>
            <person name="Zhang W."/>
            <person name="Yang X."/>
            <person name="Jeffery I.B."/>
            <person name="Cooney J.C."/>
            <person name="Kagawa T.F."/>
            <person name="Liu W."/>
            <person name="Song Y."/>
            <person name="Salvetti E."/>
            <person name="Wrobel A."/>
            <person name="Rasinkangas P."/>
            <person name="Parkhill J."/>
            <person name="Rea M.C."/>
            <person name="O'Sullivan O."/>
            <person name="Ritari J."/>
            <person name="Douillard F.P."/>
            <person name="Paul Ross R."/>
            <person name="Yang R."/>
            <person name="Briner A.E."/>
            <person name="Felis G.E."/>
            <person name="de Vos W.M."/>
            <person name="Barrangou R."/>
            <person name="Klaenhammer T.R."/>
            <person name="Caufield P.W."/>
            <person name="Cui Y."/>
            <person name="Zhang H."/>
            <person name="O'Toole P.W."/>
        </authorList>
    </citation>
    <scope>NUCLEOTIDE SEQUENCE [LARGE SCALE GENOMIC DNA]</scope>
    <source>
        <strain evidence="11 12">DSM 16043</strain>
    </source>
</reference>
<dbReference type="PROSITE" id="PS50126">
    <property type="entry name" value="S1"/>
    <property type="match status" value="1"/>
</dbReference>
<dbReference type="OrthoDB" id="9764149at2"/>
<dbReference type="SMART" id="SM00316">
    <property type="entry name" value="S1"/>
    <property type="match status" value="1"/>
</dbReference>
<dbReference type="InterPro" id="IPR004476">
    <property type="entry name" value="RNase_II/RNase_R"/>
</dbReference>
<dbReference type="CDD" id="cd04471">
    <property type="entry name" value="S1_RNase_R"/>
    <property type="match status" value="1"/>
</dbReference>
<dbReference type="PANTHER" id="PTHR23355:SF9">
    <property type="entry name" value="DIS3-LIKE EXONUCLEASE 2"/>
    <property type="match status" value="1"/>
</dbReference>
<keyword evidence="6 8" id="KW-0269">Exonuclease</keyword>
<feature type="region of interest" description="Disordered" evidence="9">
    <location>
        <begin position="722"/>
        <end position="773"/>
    </location>
</feature>
<dbReference type="PANTHER" id="PTHR23355">
    <property type="entry name" value="RIBONUCLEASE"/>
    <property type="match status" value="1"/>
</dbReference>
<dbReference type="InterPro" id="IPR050180">
    <property type="entry name" value="RNR_Ribonuclease"/>
</dbReference>
<evidence type="ECO:0000256" key="6">
    <source>
        <dbReference type="ARBA" id="ARBA00022839"/>
    </source>
</evidence>
<comment type="function">
    <text evidence="8">3'-5' exoribonuclease that releases 5'-nucleoside monophosphates and is involved in maturation of structured RNAs.</text>
</comment>
<feature type="compositionally biased region" description="Basic residues" evidence="9">
    <location>
        <begin position="726"/>
        <end position="743"/>
    </location>
</feature>
<dbReference type="RefSeq" id="WP_057799987.1">
    <property type="nucleotide sequence ID" value="NZ_AZFM01000046.1"/>
</dbReference>
<evidence type="ECO:0000313" key="11">
    <source>
        <dbReference type="EMBL" id="KRL88647.1"/>
    </source>
</evidence>
<dbReference type="SMART" id="SM00955">
    <property type="entry name" value="RNB"/>
    <property type="match status" value="1"/>
</dbReference>
<dbReference type="Proteomes" id="UP000051036">
    <property type="component" value="Unassembled WGS sequence"/>
</dbReference>
<comment type="catalytic activity">
    <reaction evidence="1 8">
        <text>Exonucleolytic cleavage in the 3'- to 5'-direction to yield nucleoside 5'-phosphates.</text>
        <dbReference type="EC" id="3.1.13.1"/>
    </reaction>
</comment>
<dbReference type="EC" id="3.1.13.1" evidence="8"/>
<dbReference type="InterPro" id="IPR003029">
    <property type="entry name" value="S1_domain"/>
</dbReference>
<organism evidence="11 12">
    <name type="scientific">Lactobacillus kalixensis DSM 16043</name>
    <dbReference type="NCBI Taxonomy" id="1423763"/>
    <lineage>
        <taxon>Bacteria</taxon>
        <taxon>Bacillati</taxon>
        <taxon>Bacillota</taxon>
        <taxon>Bacilli</taxon>
        <taxon>Lactobacillales</taxon>
        <taxon>Lactobacillaceae</taxon>
        <taxon>Lactobacillus</taxon>
    </lineage>
</organism>
<dbReference type="NCBIfam" id="TIGR02063">
    <property type="entry name" value="RNase_R"/>
    <property type="match status" value="1"/>
</dbReference>
<comment type="subcellular location">
    <subcellularLocation>
        <location evidence="2 8">Cytoplasm</location>
    </subcellularLocation>
</comment>
<dbReference type="InterPro" id="IPR011805">
    <property type="entry name" value="RNase_R"/>
</dbReference>
<dbReference type="GO" id="GO:0008859">
    <property type="term" value="F:exoribonuclease II activity"/>
    <property type="evidence" value="ECO:0007669"/>
    <property type="project" value="UniProtKB-UniRule"/>
</dbReference>
<dbReference type="GO" id="GO:0003723">
    <property type="term" value="F:RNA binding"/>
    <property type="evidence" value="ECO:0007669"/>
    <property type="project" value="UniProtKB-UniRule"/>
</dbReference>
<dbReference type="AlphaFoldDB" id="A0A0R1U613"/>
<feature type="compositionally biased region" description="Basic residues" evidence="9">
    <location>
        <begin position="762"/>
        <end position="773"/>
    </location>
</feature>
<dbReference type="Pfam" id="PF00773">
    <property type="entry name" value="RNB"/>
    <property type="match status" value="1"/>
</dbReference>
<dbReference type="NCBIfam" id="TIGR00358">
    <property type="entry name" value="3_prime_RNase"/>
    <property type="match status" value="1"/>
</dbReference>
<keyword evidence="12" id="KW-1185">Reference proteome</keyword>
<evidence type="ECO:0000259" key="10">
    <source>
        <dbReference type="PROSITE" id="PS50126"/>
    </source>
</evidence>
<dbReference type="InterPro" id="IPR022966">
    <property type="entry name" value="RNase_II/R_CS"/>
</dbReference>
<keyword evidence="5 8" id="KW-0378">Hydrolase</keyword>
<evidence type="ECO:0000256" key="3">
    <source>
        <dbReference type="ARBA" id="ARBA00022490"/>
    </source>
</evidence>
<dbReference type="Gene3D" id="2.40.50.140">
    <property type="entry name" value="Nucleic acid-binding proteins"/>
    <property type="match status" value="2"/>
</dbReference>
<evidence type="ECO:0000256" key="1">
    <source>
        <dbReference type="ARBA" id="ARBA00001849"/>
    </source>
</evidence>
<dbReference type="GO" id="GO:0005829">
    <property type="term" value="C:cytosol"/>
    <property type="evidence" value="ECO:0007669"/>
    <property type="project" value="TreeGrafter"/>
</dbReference>
<evidence type="ECO:0000256" key="4">
    <source>
        <dbReference type="ARBA" id="ARBA00022722"/>
    </source>
</evidence>
<feature type="domain" description="S1 motif" evidence="10">
    <location>
        <begin position="641"/>
        <end position="721"/>
    </location>
</feature>
<dbReference type="InterPro" id="IPR012340">
    <property type="entry name" value="NA-bd_OB-fold"/>
</dbReference>
<dbReference type="SUPFAM" id="SSF50249">
    <property type="entry name" value="Nucleic acid-binding proteins"/>
    <property type="match status" value="4"/>
</dbReference>
<keyword evidence="3 8" id="KW-0963">Cytoplasm</keyword>
<protein>
    <recommendedName>
        <fullName evidence="8">Ribonuclease R</fullName>
        <shortName evidence="8">RNase R</shortName>
        <ecNumber evidence="8">3.1.13.1</ecNumber>
    </recommendedName>
</protein>
<evidence type="ECO:0000256" key="8">
    <source>
        <dbReference type="HAMAP-Rule" id="MF_01895"/>
    </source>
</evidence>
<proteinExistence type="inferred from homology"/>
<feature type="compositionally biased region" description="Basic and acidic residues" evidence="9">
    <location>
        <begin position="745"/>
        <end position="761"/>
    </location>
</feature>
<evidence type="ECO:0000313" key="12">
    <source>
        <dbReference type="Proteomes" id="UP000051036"/>
    </source>
</evidence>
<comment type="caution">
    <text evidence="11">The sequence shown here is derived from an EMBL/GenBank/DDBJ whole genome shotgun (WGS) entry which is preliminary data.</text>
</comment>
<dbReference type="InterPro" id="IPR013223">
    <property type="entry name" value="RNase_B_OB_dom"/>
</dbReference>
<keyword evidence="4 8" id="KW-0540">Nuclease</keyword>
<evidence type="ECO:0000256" key="2">
    <source>
        <dbReference type="ARBA" id="ARBA00004496"/>
    </source>
</evidence>
<evidence type="ECO:0000256" key="5">
    <source>
        <dbReference type="ARBA" id="ARBA00022801"/>
    </source>
</evidence>
<dbReference type="Pfam" id="PF17876">
    <property type="entry name" value="CSD2"/>
    <property type="match status" value="1"/>
</dbReference>
<comment type="similarity">
    <text evidence="8">Belongs to the RNR ribonuclease family. RNase R subfamily.</text>
</comment>
<dbReference type="HAMAP" id="MF_01895">
    <property type="entry name" value="RNase_R"/>
    <property type="match status" value="1"/>
</dbReference>